<organism evidence="2 3">
    <name type="scientific">Durusdinium trenchii</name>
    <dbReference type="NCBI Taxonomy" id="1381693"/>
    <lineage>
        <taxon>Eukaryota</taxon>
        <taxon>Sar</taxon>
        <taxon>Alveolata</taxon>
        <taxon>Dinophyceae</taxon>
        <taxon>Suessiales</taxon>
        <taxon>Symbiodiniaceae</taxon>
        <taxon>Durusdinium</taxon>
    </lineage>
</organism>
<dbReference type="InterPro" id="IPR029063">
    <property type="entry name" value="SAM-dependent_MTases_sf"/>
</dbReference>
<keyword evidence="3" id="KW-1185">Reference proteome</keyword>
<dbReference type="PANTHER" id="PTHR14614">
    <property type="entry name" value="HEPATOCELLULAR CARCINOMA-ASSOCIATED ANTIGEN"/>
    <property type="match status" value="1"/>
</dbReference>
<reference evidence="2 3" key="1">
    <citation type="submission" date="2024-02" db="EMBL/GenBank/DDBJ databases">
        <authorList>
            <person name="Chen Y."/>
            <person name="Shah S."/>
            <person name="Dougan E. K."/>
            <person name="Thang M."/>
            <person name="Chan C."/>
        </authorList>
    </citation>
    <scope>NUCLEOTIDE SEQUENCE [LARGE SCALE GENOMIC DNA]</scope>
</reference>
<comment type="caution">
    <text evidence="2">The sequence shown here is derived from an EMBL/GenBank/DDBJ whole genome shotgun (WGS) entry which is preliminary data.</text>
</comment>
<protein>
    <submittedName>
        <fullName evidence="2">EEF1A lysine methyltransferase 3 (Hepatocellular carcinoma-associated antigen 557a) (Methyltransferase-like protein 21B) (Protein-lysine methyltransferase METTL21B)</fullName>
    </submittedName>
</protein>
<feature type="region of interest" description="Disordered" evidence="1">
    <location>
        <begin position="94"/>
        <end position="113"/>
    </location>
</feature>
<dbReference type="Pfam" id="PF10294">
    <property type="entry name" value="Methyltransf_16"/>
    <property type="match status" value="1"/>
</dbReference>
<evidence type="ECO:0000256" key="1">
    <source>
        <dbReference type="SAM" id="MobiDB-lite"/>
    </source>
</evidence>
<dbReference type="SUPFAM" id="SSF53335">
    <property type="entry name" value="S-adenosyl-L-methionine-dependent methyltransferases"/>
    <property type="match status" value="1"/>
</dbReference>
<evidence type="ECO:0000313" key="3">
    <source>
        <dbReference type="Proteomes" id="UP001642464"/>
    </source>
</evidence>
<dbReference type="Proteomes" id="UP001642464">
    <property type="component" value="Unassembled WGS sequence"/>
</dbReference>
<dbReference type="InterPro" id="IPR019410">
    <property type="entry name" value="Methyltransf_16"/>
</dbReference>
<evidence type="ECO:0000313" key="2">
    <source>
        <dbReference type="EMBL" id="CAK9069534.1"/>
    </source>
</evidence>
<accession>A0ABP0P3U4</accession>
<gene>
    <name evidence="2" type="ORF">SCF082_LOCUS34794</name>
</gene>
<sequence>MVLRTYFWSIPFSKQGKVRFSVALTNEMMFLPLPIDFDLEISLVENGRCLEGLVLKDLKVTMHENCGGVEAEVEGALPREVEGATDLRLLVTTSSWPSESSGSRVGEDRSRSRSPRNRFARDLEVRCSADFESKSFLRHLSPVERLGSDMATLTCKMADWNAALSCLSMPLTGNREDEHSFRCFELGGQILRIREEISSEDMPTGGRLWDAGIALAHWLAAKDNDRSRLVGKTILELGSGCGLPGIVAAHVLGGHIFFSDKKAVLPLTALNVAAHCQDLQTSIMELDWGLEEHRLNALQRLDGSSFDVVLMSDLCYTTSALPKLKDTVLQLTRPNAMLVLAHKVRSEERNHENPMKALQPWFDVCLQKTFGPCDAEVLLFIMERTR</sequence>
<feature type="compositionally biased region" description="Low complexity" evidence="1">
    <location>
        <begin position="94"/>
        <end position="103"/>
    </location>
</feature>
<dbReference type="EMBL" id="CAXAMM010032324">
    <property type="protein sequence ID" value="CAK9069534.1"/>
    <property type="molecule type" value="Genomic_DNA"/>
</dbReference>
<proteinExistence type="predicted"/>
<dbReference type="Gene3D" id="3.40.50.150">
    <property type="entry name" value="Vaccinia Virus protein VP39"/>
    <property type="match status" value="1"/>
</dbReference>
<name>A0ABP0P3U4_9DINO</name>
<dbReference type="PANTHER" id="PTHR14614:SF123">
    <property type="entry name" value="OS04G0645500 PROTEIN"/>
    <property type="match status" value="1"/>
</dbReference>